<protein>
    <submittedName>
        <fullName evidence="1">Uncharacterized protein</fullName>
    </submittedName>
</protein>
<keyword evidence="2" id="KW-1185">Reference proteome</keyword>
<accession>A0AAD3D3Y7</accession>
<organism evidence="1 2">
    <name type="scientific">Chaetoceros tenuissimus</name>
    <dbReference type="NCBI Taxonomy" id="426638"/>
    <lineage>
        <taxon>Eukaryota</taxon>
        <taxon>Sar</taxon>
        <taxon>Stramenopiles</taxon>
        <taxon>Ochrophyta</taxon>
        <taxon>Bacillariophyta</taxon>
        <taxon>Coscinodiscophyceae</taxon>
        <taxon>Chaetocerotophycidae</taxon>
        <taxon>Chaetocerotales</taxon>
        <taxon>Chaetocerotaceae</taxon>
        <taxon>Chaetoceros</taxon>
    </lineage>
</organism>
<evidence type="ECO:0000313" key="1">
    <source>
        <dbReference type="EMBL" id="GFH57338.1"/>
    </source>
</evidence>
<dbReference type="Proteomes" id="UP001054902">
    <property type="component" value="Unassembled WGS sequence"/>
</dbReference>
<proteinExistence type="predicted"/>
<dbReference type="AlphaFoldDB" id="A0AAD3D3Y7"/>
<comment type="caution">
    <text evidence="1">The sequence shown here is derived from an EMBL/GenBank/DDBJ whole genome shotgun (WGS) entry which is preliminary data.</text>
</comment>
<name>A0AAD3D3Y7_9STRA</name>
<gene>
    <name evidence="1" type="ORF">CTEN210_13814</name>
</gene>
<evidence type="ECO:0000313" key="2">
    <source>
        <dbReference type="Proteomes" id="UP001054902"/>
    </source>
</evidence>
<dbReference type="EMBL" id="BLLK01000058">
    <property type="protein sequence ID" value="GFH57338.1"/>
    <property type="molecule type" value="Genomic_DNA"/>
</dbReference>
<sequence length="125" mass="14716">MRYLEMVKPSLYRRAKDVILGGCISLQFSIRFKLYKLVGKKIWKKIAAYYMEWLEKEFKANGNYSSEKEAEAAARGIVRFTSLAPAHPSKWRGYRNLQKMENEKRIEEDSDLKDYVVIGRNDVEN</sequence>
<reference evidence="1 2" key="1">
    <citation type="journal article" date="2021" name="Sci. Rep.">
        <title>The genome of the diatom Chaetoceros tenuissimus carries an ancient integrated fragment of an extant virus.</title>
        <authorList>
            <person name="Hongo Y."/>
            <person name="Kimura K."/>
            <person name="Takaki Y."/>
            <person name="Yoshida Y."/>
            <person name="Baba S."/>
            <person name="Kobayashi G."/>
            <person name="Nagasaki K."/>
            <person name="Hano T."/>
            <person name="Tomaru Y."/>
        </authorList>
    </citation>
    <scope>NUCLEOTIDE SEQUENCE [LARGE SCALE GENOMIC DNA]</scope>
    <source>
        <strain evidence="1 2">NIES-3715</strain>
    </source>
</reference>